<comment type="caution">
    <text evidence="10">The sequence shown here is derived from an EMBL/GenBank/DDBJ whole genome shotgun (WGS) entry which is preliminary data.</text>
</comment>
<evidence type="ECO:0000256" key="8">
    <source>
        <dbReference type="SAM" id="Phobius"/>
    </source>
</evidence>
<feature type="signal peptide" evidence="9">
    <location>
        <begin position="1"/>
        <end position="20"/>
    </location>
</feature>
<keyword evidence="2 8" id="KW-0812">Transmembrane</keyword>
<feature type="transmembrane region" description="Helical" evidence="8">
    <location>
        <begin position="167"/>
        <end position="186"/>
    </location>
</feature>
<keyword evidence="3 9" id="KW-0732">Signal</keyword>
<name>A0A8J4PS08_9MYCE</name>
<dbReference type="EMBL" id="AJWJ01000206">
    <property type="protein sequence ID" value="KAF2073398.1"/>
    <property type="molecule type" value="Genomic_DNA"/>
</dbReference>
<dbReference type="OrthoDB" id="1926781at2759"/>
<evidence type="ECO:0000256" key="1">
    <source>
        <dbReference type="ARBA" id="ARBA00004115"/>
    </source>
</evidence>
<dbReference type="Proteomes" id="UP000695562">
    <property type="component" value="Unassembled WGS sequence"/>
</dbReference>
<evidence type="ECO:0000256" key="9">
    <source>
        <dbReference type="SAM" id="SignalP"/>
    </source>
</evidence>
<evidence type="ECO:0000256" key="6">
    <source>
        <dbReference type="ARBA" id="ARBA00023136"/>
    </source>
</evidence>
<evidence type="ECO:0000256" key="3">
    <source>
        <dbReference type="ARBA" id="ARBA00022729"/>
    </source>
</evidence>
<sequence>MYKYIALLLSVLLILNSVYSEEVTVTEDLENTVGQEVPSDVSFSYIFPDYQDKHFPAGSVIEVLVGFSNNGQETKNITHIFASLNHPQDFSYYIQNYTRGEFGIAVKPGHHATLAYRFVPNELLDPRQFGLLISMDYQDSIQNYTHTFFNSTINITEKDSTFDLEQFFLIIFGLGIIGLVGFLVYNRMPKSKKSSRSSKGAQVVFNEDDQSEWLAGTSADSPKVTPKSPKTSKPKTK</sequence>
<proteinExistence type="predicted"/>
<protein>
    <recommendedName>
        <fullName evidence="12">Signal sequence receptor subunit alpha</fullName>
    </recommendedName>
</protein>
<dbReference type="PANTHER" id="PTHR12924">
    <property type="entry name" value="TRANSLOCON-ASSOCIATED PROTEIN, ALPHA SUBUNIT"/>
    <property type="match status" value="1"/>
</dbReference>
<dbReference type="GO" id="GO:0005789">
    <property type="term" value="C:endoplasmic reticulum membrane"/>
    <property type="evidence" value="ECO:0007669"/>
    <property type="project" value="UniProtKB-SubCell"/>
</dbReference>
<organism evidence="10 11">
    <name type="scientific">Polysphondylium violaceum</name>
    <dbReference type="NCBI Taxonomy" id="133409"/>
    <lineage>
        <taxon>Eukaryota</taxon>
        <taxon>Amoebozoa</taxon>
        <taxon>Evosea</taxon>
        <taxon>Eumycetozoa</taxon>
        <taxon>Dictyostelia</taxon>
        <taxon>Dictyosteliales</taxon>
        <taxon>Dictyosteliaceae</taxon>
        <taxon>Polysphondylium</taxon>
    </lineage>
</organism>
<evidence type="ECO:0000256" key="4">
    <source>
        <dbReference type="ARBA" id="ARBA00022824"/>
    </source>
</evidence>
<feature type="chain" id="PRO_5035267105" description="Signal sequence receptor subunit alpha" evidence="9">
    <location>
        <begin position="21"/>
        <end position="237"/>
    </location>
</feature>
<accession>A0A8J4PS08</accession>
<keyword evidence="4" id="KW-0256">Endoplasmic reticulum</keyword>
<reference evidence="10" key="1">
    <citation type="submission" date="2020-01" db="EMBL/GenBank/DDBJ databases">
        <title>Development of genomics and gene disruption for Polysphondylium violaceum indicates a role for the polyketide synthase stlB in stalk morphogenesis.</title>
        <authorList>
            <person name="Narita B."/>
            <person name="Kawabe Y."/>
            <person name="Kin K."/>
            <person name="Saito T."/>
            <person name="Gibbs R."/>
            <person name="Kuspa A."/>
            <person name="Muzny D."/>
            <person name="Queller D."/>
            <person name="Richards S."/>
            <person name="Strassman J."/>
            <person name="Sucgang R."/>
            <person name="Worley K."/>
            <person name="Schaap P."/>
        </authorList>
    </citation>
    <scope>NUCLEOTIDE SEQUENCE</scope>
    <source>
        <strain evidence="10">QSvi11</strain>
    </source>
</reference>
<evidence type="ECO:0000256" key="7">
    <source>
        <dbReference type="SAM" id="MobiDB-lite"/>
    </source>
</evidence>
<feature type="region of interest" description="Disordered" evidence="7">
    <location>
        <begin position="191"/>
        <end position="237"/>
    </location>
</feature>
<evidence type="ECO:0000256" key="2">
    <source>
        <dbReference type="ARBA" id="ARBA00022692"/>
    </source>
</evidence>
<dbReference type="PANTHER" id="PTHR12924:SF0">
    <property type="entry name" value="TRANSLOCON-ASSOCIATED PROTEIN SUBUNIT ALPHA"/>
    <property type="match status" value="1"/>
</dbReference>
<evidence type="ECO:0008006" key="12">
    <source>
        <dbReference type="Google" id="ProtNLM"/>
    </source>
</evidence>
<dbReference type="Pfam" id="PF03896">
    <property type="entry name" value="TRAP_alpha"/>
    <property type="match status" value="1"/>
</dbReference>
<dbReference type="AlphaFoldDB" id="A0A8J4PS08"/>
<keyword evidence="11" id="KW-1185">Reference proteome</keyword>
<evidence type="ECO:0000256" key="5">
    <source>
        <dbReference type="ARBA" id="ARBA00022989"/>
    </source>
</evidence>
<evidence type="ECO:0000313" key="11">
    <source>
        <dbReference type="Proteomes" id="UP000695562"/>
    </source>
</evidence>
<keyword evidence="6 8" id="KW-0472">Membrane</keyword>
<gene>
    <name evidence="10" type="ORF">CYY_005277</name>
</gene>
<dbReference type="InterPro" id="IPR005595">
    <property type="entry name" value="TRAP_alpha"/>
</dbReference>
<keyword evidence="5 8" id="KW-1133">Transmembrane helix</keyword>
<comment type="subcellular location">
    <subcellularLocation>
        <location evidence="1">Endoplasmic reticulum membrane</location>
        <topology evidence="1">Single-pass type I membrane protein</topology>
    </subcellularLocation>
</comment>
<evidence type="ECO:0000313" key="10">
    <source>
        <dbReference type="EMBL" id="KAF2073398.1"/>
    </source>
</evidence>